<organism evidence="2">
    <name type="scientific">uncultured Solirubrobacteraceae bacterium</name>
    <dbReference type="NCBI Taxonomy" id="1162706"/>
    <lineage>
        <taxon>Bacteria</taxon>
        <taxon>Bacillati</taxon>
        <taxon>Actinomycetota</taxon>
        <taxon>Thermoleophilia</taxon>
        <taxon>Solirubrobacterales</taxon>
        <taxon>Solirubrobacteraceae</taxon>
        <taxon>environmental samples</taxon>
    </lineage>
</organism>
<protein>
    <submittedName>
        <fullName evidence="2">Uncharacterized protein</fullName>
    </submittedName>
</protein>
<dbReference type="EMBL" id="CADCVO010000219">
    <property type="protein sequence ID" value="CAA9484858.1"/>
    <property type="molecule type" value="Genomic_DNA"/>
</dbReference>
<evidence type="ECO:0000256" key="1">
    <source>
        <dbReference type="SAM" id="MobiDB-lite"/>
    </source>
</evidence>
<proteinExistence type="predicted"/>
<reference evidence="2" key="1">
    <citation type="submission" date="2020-02" db="EMBL/GenBank/DDBJ databases">
        <authorList>
            <person name="Meier V. D."/>
        </authorList>
    </citation>
    <scope>NUCLEOTIDE SEQUENCE</scope>
    <source>
        <strain evidence="2">AVDCRST_MAG13</strain>
    </source>
</reference>
<gene>
    <name evidence="2" type="ORF">AVDCRST_MAG13-1383</name>
</gene>
<feature type="non-terminal residue" evidence="2">
    <location>
        <position position="1"/>
    </location>
</feature>
<feature type="non-terminal residue" evidence="2">
    <location>
        <position position="35"/>
    </location>
</feature>
<accession>A0A6J4S4A0</accession>
<feature type="compositionally biased region" description="Low complexity" evidence="1">
    <location>
        <begin position="16"/>
        <end position="29"/>
    </location>
</feature>
<dbReference type="AlphaFoldDB" id="A0A6J4S4A0"/>
<sequence length="35" mass="3886">SAWRPWTPPPRRRTSSRGPTGRWPTPGGRRACGSP</sequence>
<evidence type="ECO:0000313" key="2">
    <source>
        <dbReference type="EMBL" id="CAA9484858.1"/>
    </source>
</evidence>
<feature type="region of interest" description="Disordered" evidence="1">
    <location>
        <begin position="1"/>
        <end position="35"/>
    </location>
</feature>
<name>A0A6J4S4A0_9ACTN</name>